<dbReference type="GO" id="GO:0016442">
    <property type="term" value="C:RISC complex"/>
    <property type="evidence" value="ECO:0007669"/>
    <property type="project" value="TreeGrafter"/>
</dbReference>
<proteinExistence type="predicted"/>
<evidence type="ECO:0000259" key="5">
    <source>
        <dbReference type="PROSITE" id="PS50137"/>
    </source>
</evidence>
<dbReference type="EnsemblMetazoa" id="AEPI006586-RA">
    <property type="protein sequence ID" value="AEPI006586-PA"/>
    <property type="gene ID" value="AEPI006586"/>
</dbReference>
<dbReference type="SMART" id="SM00358">
    <property type="entry name" value="DSRM"/>
    <property type="match status" value="2"/>
</dbReference>
<evidence type="ECO:0000256" key="2">
    <source>
        <dbReference type="PROSITE-ProRule" id="PRU00266"/>
    </source>
</evidence>
<dbReference type="VEuPathDB" id="VectorBase:AEPI006586"/>
<dbReference type="STRING" id="199890.A0A182PI24"/>
<reference evidence="7" key="1">
    <citation type="submission" date="2013-03" db="EMBL/GenBank/DDBJ databases">
        <title>The Genome Sequence of Anopheles epiroticus epiroticus2.</title>
        <authorList>
            <consortium name="The Broad Institute Genomics Platform"/>
            <person name="Neafsey D.E."/>
            <person name="Howell P."/>
            <person name="Walker B."/>
            <person name="Young S.K."/>
            <person name="Zeng Q."/>
            <person name="Gargeya S."/>
            <person name="Fitzgerald M."/>
            <person name="Haas B."/>
            <person name="Abouelleil A."/>
            <person name="Allen A.W."/>
            <person name="Alvarado L."/>
            <person name="Arachchi H.M."/>
            <person name="Berlin A.M."/>
            <person name="Chapman S.B."/>
            <person name="Gainer-Dewar J."/>
            <person name="Goldberg J."/>
            <person name="Griggs A."/>
            <person name="Gujja S."/>
            <person name="Hansen M."/>
            <person name="Howarth C."/>
            <person name="Imamovic A."/>
            <person name="Ireland A."/>
            <person name="Larimer J."/>
            <person name="McCowan C."/>
            <person name="Murphy C."/>
            <person name="Pearson M."/>
            <person name="Poon T.W."/>
            <person name="Priest M."/>
            <person name="Roberts A."/>
            <person name="Saif S."/>
            <person name="Shea T."/>
            <person name="Sisk P."/>
            <person name="Sykes S."/>
            <person name="Wortman J."/>
            <person name="Nusbaum C."/>
            <person name="Birren B."/>
        </authorList>
    </citation>
    <scope>NUCLEOTIDE SEQUENCE [LARGE SCALE GENOMIC DNA]</scope>
    <source>
        <strain evidence="7">Epiroticus2</strain>
    </source>
</reference>
<accession>A0A182PI24</accession>
<evidence type="ECO:0000256" key="4">
    <source>
        <dbReference type="SAM" id="MobiDB-lite"/>
    </source>
</evidence>
<evidence type="ECO:0000256" key="3">
    <source>
        <dbReference type="SAM" id="Coils"/>
    </source>
</evidence>
<dbReference type="GO" id="GO:0035197">
    <property type="term" value="F:siRNA binding"/>
    <property type="evidence" value="ECO:0007669"/>
    <property type="project" value="TreeGrafter"/>
</dbReference>
<dbReference type="GO" id="GO:0070578">
    <property type="term" value="C:RISC-loading complex"/>
    <property type="evidence" value="ECO:0007669"/>
    <property type="project" value="TreeGrafter"/>
</dbReference>
<feature type="domain" description="DRBM" evidence="5">
    <location>
        <begin position="270"/>
        <end position="320"/>
    </location>
</feature>
<dbReference type="Pfam" id="PF00035">
    <property type="entry name" value="dsrm"/>
    <property type="match status" value="2"/>
</dbReference>
<feature type="coiled-coil region" evidence="3">
    <location>
        <begin position="29"/>
        <end position="56"/>
    </location>
</feature>
<feature type="region of interest" description="Disordered" evidence="4">
    <location>
        <begin position="134"/>
        <end position="174"/>
    </location>
</feature>
<evidence type="ECO:0000313" key="7">
    <source>
        <dbReference type="Proteomes" id="UP000075885"/>
    </source>
</evidence>
<evidence type="ECO:0000256" key="1">
    <source>
        <dbReference type="ARBA" id="ARBA00022884"/>
    </source>
</evidence>
<organism evidence="6 7">
    <name type="scientific">Anopheles epiroticus</name>
    <dbReference type="NCBI Taxonomy" id="199890"/>
    <lineage>
        <taxon>Eukaryota</taxon>
        <taxon>Metazoa</taxon>
        <taxon>Ecdysozoa</taxon>
        <taxon>Arthropoda</taxon>
        <taxon>Hexapoda</taxon>
        <taxon>Insecta</taxon>
        <taxon>Pterygota</taxon>
        <taxon>Neoptera</taxon>
        <taxon>Endopterygota</taxon>
        <taxon>Diptera</taxon>
        <taxon>Nematocera</taxon>
        <taxon>Culicoidea</taxon>
        <taxon>Culicidae</taxon>
        <taxon>Anophelinae</taxon>
        <taxon>Anopheles</taxon>
    </lineage>
</organism>
<protein>
    <recommendedName>
        <fullName evidence="5">DRBM domain-containing protein</fullName>
    </recommendedName>
</protein>
<keyword evidence="1 2" id="KW-0694">RNA-binding</keyword>
<dbReference type="AlphaFoldDB" id="A0A182PI24"/>
<evidence type="ECO:0000313" key="6">
    <source>
        <dbReference type="EnsemblMetazoa" id="AEPI006586-PA"/>
    </source>
</evidence>
<dbReference type="PROSITE" id="PS50137">
    <property type="entry name" value="DS_RBD"/>
    <property type="match status" value="1"/>
</dbReference>
<dbReference type="GO" id="GO:0070920">
    <property type="term" value="P:regulation of regulatory ncRNA processing"/>
    <property type="evidence" value="ECO:0007669"/>
    <property type="project" value="TreeGrafter"/>
</dbReference>
<reference evidence="6" key="2">
    <citation type="submission" date="2020-05" db="UniProtKB">
        <authorList>
            <consortium name="EnsemblMetazoa"/>
        </authorList>
    </citation>
    <scope>IDENTIFICATION</scope>
    <source>
        <strain evidence="6">Epiroticus2</strain>
    </source>
</reference>
<feature type="region of interest" description="Disordered" evidence="4">
    <location>
        <begin position="1"/>
        <end position="23"/>
    </location>
</feature>
<keyword evidence="3" id="KW-0175">Coiled coil</keyword>
<dbReference type="GO" id="GO:0030422">
    <property type="term" value="P:siRNA processing"/>
    <property type="evidence" value="ECO:0007669"/>
    <property type="project" value="TreeGrafter"/>
</dbReference>
<dbReference type="GO" id="GO:0005737">
    <property type="term" value="C:cytoplasm"/>
    <property type="evidence" value="ECO:0007669"/>
    <property type="project" value="TreeGrafter"/>
</dbReference>
<name>A0A182PI24_9DIPT</name>
<dbReference type="Gene3D" id="3.30.160.20">
    <property type="match status" value="2"/>
</dbReference>
<dbReference type="InterPro" id="IPR051247">
    <property type="entry name" value="RLC_Component"/>
</dbReference>
<keyword evidence="7" id="KW-1185">Reference proteome</keyword>
<dbReference type="GO" id="GO:0003725">
    <property type="term" value="F:double-stranded RNA binding"/>
    <property type="evidence" value="ECO:0007669"/>
    <property type="project" value="TreeGrafter"/>
</dbReference>
<dbReference type="PANTHER" id="PTHR46205:SF5">
    <property type="entry name" value="BLANKS-RELATED"/>
    <property type="match status" value="1"/>
</dbReference>
<dbReference type="Proteomes" id="UP000075885">
    <property type="component" value="Unassembled WGS sequence"/>
</dbReference>
<dbReference type="GO" id="GO:0005634">
    <property type="term" value="C:nucleus"/>
    <property type="evidence" value="ECO:0007669"/>
    <property type="project" value="TreeGrafter"/>
</dbReference>
<dbReference type="InterPro" id="IPR014720">
    <property type="entry name" value="dsRBD_dom"/>
</dbReference>
<dbReference type="PANTHER" id="PTHR46205">
    <property type="entry name" value="LOQUACIOUS, ISOFORM B"/>
    <property type="match status" value="1"/>
</dbReference>
<dbReference type="SUPFAM" id="SSF54768">
    <property type="entry name" value="dsRNA-binding domain-like"/>
    <property type="match status" value="2"/>
</dbReference>
<sequence length="330" mass="35874">MNEDAPLPEPFTDTVKAQESGNGKVREIRHIVKKSLNALERKKSEKERKARQLRRLRKWLMPKNAIVALHELQGPGMAEFIVNTNGQETKAEIVINNIRYEATAPSKNLAKAKASEKALRDLIFSQMTRLKQQRSSGVAATATTSATGDKVDGANGGAGSSSNNTAPEPEPMDCIETEDLPMEHLAAFALHKLFTQWEAEGFEVPFIKPSRSKAAAVAAATTTTTNTQGENGGTNVSIMPKVTKTVADLPPNASSRHPTALFAYMRPQISYEDLGSNNNQSNNEFTAGLRSDGQYFIGKGRSKKLARKAAAIEACKILFGVEFDESVLQG</sequence>